<dbReference type="AlphaFoldDB" id="A0A420WER5"/>
<dbReference type="InterPro" id="IPR011765">
    <property type="entry name" value="Pept_M16_N"/>
</dbReference>
<keyword evidence="2" id="KW-0482">Metalloprotease</keyword>
<keyword evidence="6" id="KW-0645">Protease</keyword>
<dbReference type="RefSeq" id="WP_233345586.1">
    <property type="nucleotide sequence ID" value="NZ_RBII01000002.1"/>
</dbReference>
<dbReference type="GO" id="GO:0046872">
    <property type="term" value="F:metal ion binding"/>
    <property type="evidence" value="ECO:0007669"/>
    <property type="project" value="InterPro"/>
</dbReference>
<organism evidence="6 7">
    <name type="scientific">Litorimonas taeanensis</name>
    <dbReference type="NCBI Taxonomy" id="568099"/>
    <lineage>
        <taxon>Bacteria</taxon>
        <taxon>Pseudomonadati</taxon>
        <taxon>Pseudomonadota</taxon>
        <taxon>Alphaproteobacteria</taxon>
        <taxon>Maricaulales</taxon>
        <taxon>Robiginitomaculaceae</taxon>
    </lineage>
</organism>
<dbReference type="PANTHER" id="PTHR11851:SF49">
    <property type="entry name" value="MITOCHONDRIAL-PROCESSING PEPTIDASE SUBUNIT ALPHA"/>
    <property type="match status" value="1"/>
</dbReference>
<dbReference type="InParanoid" id="A0A420WER5"/>
<dbReference type="GO" id="GO:0006508">
    <property type="term" value="P:proteolysis"/>
    <property type="evidence" value="ECO:0007669"/>
    <property type="project" value="UniProtKB-KW"/>
</dbReference>
<feature type="domain" description="Peptidase M16 C-terminal" evidence="5">
    <location>
        <begin position="683"/>
        <end position="855"/>
    </location>
</feature>
<feature type="chain" id="PRO_5019263425" evidence="3">
    <location>
        <begin position="26"/>
        <end position="956"/>
    </location>
</feature>
<dbReference type="Gene3D" id="3.30.830.10">
    <property type="entry name" value="Metalloenzyme, LuxS/M16 peptidase-like"/>
    <property type="match status" value="4"/>
</dbReference>
<evidence type="ECO:0000256" key="1">
    <source>
        <dbReference type="ARBA" id="ARBA00007261"/>
    </source>
</evidence>
<name>A0A420WER5_9PROT</name>
<feature type="domain" description="Peptidase M16 N-terminal" evidence="4">
    <location>
        <begin position="533"/>
        <end position="641"/>
    </location>
</feature>
<evidence type="ECO:0000259" key="4">
    <source>
        <dbReference type="Pfam" id="PF00675"/>
    </source>
</evidence>
<dbReference type="InterPro" id="IPR050361">
    <property type="entry name" value="MPP/UQCRC_Complex"/>
</dbReference>
<keyword evidence="3" id="KW-0732">Signal</keyword>
<dbReference type="InterPro" id="IPR007863">
    <property type="entry name" value="Peptidase_M16_C"/>
</dbReference>
<feature type="signal peptide" evidence="3">
    <location>
        <begin position="1"/>
        <end position="25"/>
    </location>
</feature>
<feature type="domain" description="Peptidase M16 C-terminal" evidence="5">
    <location>
        <begin position="212"/>
        <end position="387"/>
    </location>
</feature>
<dbReference type="GO" id="GO:0008233">
    <property type="term" value="F:peptidase activity"/>
    <property type="evidence" value="ECO:0007669"/>
    <property type="project" value="UniProtKB-KW"/>
</dbReference>
<sequence length="956" mass="105198">MMKSKWLLGAAFIGLSAAGLNGCNATEKTEGESVSTSEFKLQYEKFTLDNGLEVILSVDKSDPIVAVTTVIHSGSNREKPGRTGFAHFFEHMAFNDSENVPRGWNRKAIPEWGGQRNGGTWSDGTIYYEVVPKDAFDKILWIDSDRLGYMINTVTQAALDREKQVVKNEKRERVDNAAYGYTGEVIRKNLYPEGHPYSWTVIGSLPDLQAATLSDLKEFYADNYGPNNATLSIVGDIDLAETKQKVKQWFGEIPRGKDVEPLPPMPVILNTEKRFYFEDNFAKLPELRLTFPTVESTHKDETALMILGQILAGSKNSALFRQIVERDKLAPSVGAYNNSMEIAGEFVFRIRAKAGVDLDAVYESLQTALATFEANGVDAKDLQRIKAEQETILYNRVATVLGKGRQLAQGNEFAGNPAYVETEAKMIQEVTAEDIQSVYIKYIKNRPSIMTSFVPKGQVDLALEESERARVWIEEVTEGKANEEVSSGEIGEFEKTLTKFDRSEPPFGDLPLIQMPQIWQAEMNNGMKLFGIENDETPLVNFDVTFSGGSWGEAPSKSGALALLTRLMNEGTKTKTAAELEQSIGLLGSGIDVSSGREESRITVTTLARNFEPTLKLVEEMILQPRFEAEEFERVKSATLTALKGREGNSRAIAGQVFNQLIYSESHPMGRPLSGSQASVAALTLDDMKAAHAALLSSQITVHIAGDIAPIAAQTALAPFAEKLSNGVIGYKKEDIPDQVNEGKVFFIDVPGSKQSVITIGKLSVATTHPEANKLDFTNEKLGGGISGDFGQVLRIEKGYTYGASSGVPGGTVAQPWRARTSVRANATKASLEIMRDMIRDYGPSFDESDAEIVKQKVVKAKTRAFESLGAKLGTLRVISKYNKSNRYVEEEQEELLAMPVQEFKNMAEKYLDESKMTYLIVGDKATQFSPVQTFAAESGKGDVVELDIFGDIVEN</sequence>
<dbReference type="EMBL" id="RBII01000002">
    <property type="protein sequence ID" value="RKQ69468.1"/>
    <property type="molecule type" value="Genomic_DNA"/>
</dbReference>
<accession>A0A420WER5</accession>
<dbReference type="SUPFAM" id="SSF63411">
    <property type="entry name" value="LuxS/MPP-like metallohydrolase"/>
    <property type="match status" value="4"/>
</dbReference>
<feature type="domain" description="Peptidase M16 N-terminal" evidence="4">
    <location>
        <begin position="54"/>
        <end position="172"/>
    </location>
</feature>
<dbReference type="Proteomes" id="UP000282211">
    <property type="component" value="Unassembled WGS sequence"/>
</dbReference>
<keyword evidence="2" id="KW-0378">Hydrolase</keyword>
<dbReference type="Pfam" id="PF05193">
    <property type="entry name" value="Peptidase_M16_C"/>
    <property type="match status" value="2"/>
</dbReference>
<protein>
    <submittedName>
        <fullName evidence="6">Zinc protease</fullName>
    </submittedName>
</protein>
<keyword evidence="7" id="KW-1185">Reference proteome</keyword>
<dbReference type="Pfam" id="PF00675">
    <property type="entry name" value="Peptidase_M16"/>
    <property type="match status" value="2"/>
</dbReference>
<dbReference type="InterPro" id="IPR011249">
    <property type="entry name" value="Metalloenz_LuxS/M16"/>
</dbReference>
<comment type="caution">
    <text evidence="6">The sequence shown here is derived from an EMBL/GenBank/DDBJ whole genome shotgun (WGS) entry which is preliminary data.</text>
</comment>
<comment type="similarity">
    <text evidence="1">Belongs to the peptidase M16 family.</text>
</comment>
<evidence type="ECO:0000256" key="3">
    <source>
        <dbReference type="SAM" id="SignalP"/>
    </source>
</evidence>
<evidence type="ECO:0000256" key="2">
    <source>
        <dbReference type="ARBA" id="ARBA00023049"/>
    </source>
</evidence>
<evidence type="ECO:0000259" key="5">
    <source>
        <dbReference type="Pfam" id="PF05193"/>
    </source>
</evidence>
<evidence type="ECO:0000313" key="6">
    <source>
        <dbReference type="EMBL" id="RKQ69468.1"/>
    </source>
</evidence>
<dbReference type="PANTHER" id="PTHR11851">
    <property type="entry name" value="METALLOPROTEASE"/>
    <property type="match status" value="1"/>
</dbReference>
<reference evidence="6 7" key="1">
    <citation type="submission" date="2018-10" db="EMBL/GenBank/DDBJ databases">
        <title>Genomic Encyclopedia of Type Strains, Phase IV (KMG-IV): sequencing the most valuable type-strain genomes for metagenomic binning, comparative biology and taxonomic classification.</title>
        <authorList>
            <person name="Goeker M."/>
        </authorList>
    </citation>
    <scope>NUCLEOTIDE SEQUENCE [LARGE SCALE GENOMIC DNA]</scope>
    <source>
        <strain evidence="6 7">DSM 22008</strain>
    </source>
</reference>
<gene>
    <name evidence="6" type="ORF">DES40_2269</name>
</gene>
<evidence type="ECO:0000313" key="7">
    <source>
        <dbReference type="Proteomes" id="UP000282211"/>
    </source>
</evidence>
<proteinExistence type="inferred from homology"/>